<gene>
    <name evidence="4" type="ORF">V6984_14085</name>
</gene>
<dbReference type="Pfam" id="PF00583">
    <property type="entry name" value="Acetyltransf_1"/>
    <property type="match status" value="1"/>
</dbReference>
<evidence type="ECO:0000313" key="4">
    <source>
        <dbReference type="EMBL" id="XAH72636.1"/>
    </source>
</evidence>
<evidence type="ECO:0000256" key="2">
    <source>
        <dbReference type="ARBA" id="ARBA00023315"/>
    </source>
</evidence>
<organism evidence="4 5">
    <name type="scientific">Kineothrix sedimenti</name>
    <dbReference type="NCBI Taxonomy" id="3123317"/>
    <lineage>
        <taxon>Bacteria</taxon>
        <taxon>Bacillati</taxon>
        <taxon>Bacillota</taxon>
        <taxon>Clostridia</taxon>
        <taxon>Lachnospirales</taxon>
        <taxon>Lachnospiraceae</taxon>
        <taxon>Kineothrix</taxon>
    </lineage>
</organism>
<dbReference type="Proteomes" id="UP001451571">
    <property type="component" value="Chromosome"/>
</dbReference>
<reference evidence="4 5" key="1">
    <citation type="submission" date="2024-02" db="EMBL/GenBank/DDBJ databases">
        <title>Bacterial strain from lacustrine sediment.</title>
        <authorList>
            <person name="Petit C."/>
            <person name="Fadhlaoui K."/>
        </authorList>
    </citation>
    <scope>NUCLEOTIDE SEQUENCE [LARGE SCALE GENOMIC DNA]</scope>
    <source>
        <strain evidence="4 5">IPX-CK</strain>
    </source>
</reference>
<dbReference type="InterPro" id="IPR000182">
    <property type="entry name" value="GNAT_dom"/>
</dbReference>
<evidence type="ECO:0000256" key="1">
    <source>
        <dbReference type="ARBA" id="ARBA00022679"/>
    </source>
</evidence>
<name>A0ABZ3ER24_9FIRM</name>
<proteinExistence type="predicted"/>
<feature type="domain" description="N-acetyltransferase" evidence="3">
    <location>
        <begin position="2"/>
        <end position="146"/>
    </location>
</feature>
<dbReference type="Gene3D" id="3.40.630.30">
    <property type="match status" value="1"/>
</dbReference>
<dbReference type="CDD" id="cd04301">
    <property type="entry name" value="NAT_SF"/>
    <property type="match status" value="1"/>
</dbReference>
<evidence type="ECO:0000259" key="3">
    <source>
        <dbReference type="PROSITE" id="PS51186"/>
    </source>
</evidence>
<protein>
    <submittedName>
        <fullName evidence="4">GNAT family N-acetyltransferase</fullName>
    </submittedName>
</protein>
<accession>A0ABZ3ER24</accession>
<dbReference type="InterPro" id="IPR016181">
    <property type="entry name" value="Acyl_CoA_acyltransferase"/>
</dbReference>
<dbReference type="PROSITE" id="PS51186">
    <property type="entry name" value="GNAT"/>
    <property type="match status" value="1"/>
</dbReference>
<dbReference type="EMBL" id="CP146256">
    <property type="protein sequence ID" value="XAH72636.1"/>
    <property type="molecule type" value="Genomic_DNA"/>
</dbReference>
<dbReference type="RefSeq" id="WP_342756250.1">
    <property type="nucleotide sequence ID" value="NZ_CP146256.1"/>
</dbReference>
<keyword evidence="2" id="KW-0012">Acyltransferase</keyword>
<keyword evidence="5" id="KW-1185">Reference proteome</keyword>
<dbReference type="InterPro" id="IPR050680">
    <property type="entry name" value="YpeA/RimI_acetyltransf"/>
</dbReference>
<dbReference type="SUPFAM" id="SSF55729">
    <property type="entry name" value="Acyl-CoA N-acyltransferases (Nat)"/>
    <property type="match status" value="1"/>
</dbReference>
<sequence length="147" mass="16990">MVSLKEINENNFRIVVGMKVNEEQSKYVASNVYSLAQAWLYPEEAKPYAIYNDEDIIGFMMFDWNEKERECGIWRFMIASNQQGKGYGRKALAYALKLIKETGKFDYVSLDYVPDNVVGKHLYESMGFIETGEIEDGEIIMKLDIIS</sequence>
<dbReference type="PANTHER" id="PTHR43420">
    <property type="entry name" value="ACETYLTRANSFERASE"/>
    <property type="match status" value="1"/>
</dbReference>
<evidence type="ECO:0000313" key="5">
    <source>
        <dbReference type="Proteomes" id="UP001451571"/>
    </source>
</evidence>
<dbReference type="PANTHER" id="PTHR43420:SF43">
    <property type="entry name" value="SPERMINE_SPERMIDINE ACETYLTRANSFERASE"/>
    <property type="match status" value="1"/>
</dbReference>
<keyword evidence="1" id="KW-0808">Transferase</keyword>